<evidence type="ECO:0000256" key="1">
    <source>
        <dbReference type="RuleBase" id="RU003814"/>
    </source>
</evidence>
<evidence type="ECO:0000313" key="2">
    <source>
        <dbReference type="EMBL" id="CAC12039.1"/>
    </source>
</evidence>
<keyword evidence="2" id="KW-0648">Protein biosynthesis</keyword>
<dbReference type="SUPFAM" id="SSF100950">
    <property type="entry name" value="NagB/RpiA/CoA transferase-like"/>
    <property type="match status" value="1"/>
</dbReference>
<reference evidence="2 3" key="1">
    <citation type="journal article" date="2000" name="Nature">
        <title>The genome sequence of the thermoacidophilic scavenger Thermoplasma acidophilum.</title>
        <authorList>
            <person name="Ruepp A."/>
            <person name="Graml W."/>
            <person name="Santos-Martinez M.L."/>
            <person name="Koretke K.K."/>
            <person name="Volker C."/>
            <person name="Mewes H.W."/>
            <person name="Frishman D."/>
            <person name="Stocker S."/>
            <person name="Lupas A.N."/>
            <person name="Baumeister W."/>
        </authorList>
    </citation>
    <scope>NUCLEOTIDE SEQUENCE [LARGE SCALE GENOMIC DNA]</scope>
    <source>
        <strain evidence="3">ATCC 25905 / DSM 1728 / JCM 9062 / NBRC 15155 / AMRC-C165</strain>
    </source>
</reference>
<dbReference type="GO" id="GO:0003743">
    <property type="term" value="F:translation initiation factor activity"/>
    <property type="evidence" value="ECO:0007669"/>
    <property type="project" value="UniProtKB-KW"/>
</dbReference>
<name>Q9HJQ7_THEAC</name>
<dbReference type="InterPro" id="IPR037171">
    <property type="entry name" value="NagB/RpiA_transferase-like"/>
</dbReference>
<dbReference type="EMBL" id="AL445065">
    <property type="protein sequence ID" value="CAC12039.1"/>
    <property type="molecule type" value="Genomic_DNA"/>
</dbReference>
<organism evidence="2 3">
    <name type="scientific">Thermoplasma acidophilum (strain ATCC 25905 / DSM 1728 / JCM 9062 / NBRC 15155 / AMRC-C165)</name>
    <dbReference type="NCBI Taxonomy" id="273075"/>
    <lineage>
        <taxon>Archaea</taxon>
        <taxon>Methanobacteriati</taxon>
        <taxon>Thermoplasmatota</taxon>
        <taxon>Thermoplasmata</taxon>
        <taxon>Thermoplasmatales</taxon>
        <taxon>Thermoplasmataceae</taxon>
        <taxon>Thermoplasma</taxon>
    </lineage>
</organism>
<dbReference type="KEGG" id="tac:Ta0910"/>
<dbReference type="InterPro" id="IPR042529">
    <property type="entry name" value="IF_2B-like_C"/>
</dbReference>
<gene>
    <name evidence="2" type="ordered locus">Ta0910</name>
</gene>
<dbReference type="Proteomes" id="UP000001024">
    <property type="component" value="Chromosome"/>
</dbReference>
<dbReference type="STRING" id="273075.gene:9572125"/>
<dbReference type="AlphaFoldDB" id="Q9HJQ7"/>
<dbReference type="PaxDb" id="273075-Ta0910"/>
<proteinExistence type="inferred from homology"/>
<protein>
    <submittedName>
        <fullName evidence="2">Translation initiation factor eIF-2B, subunit delta related protein</fullName>
    </submittedName>
</protein>
<dbReference type="Pfam" id="PF01008">
    <property type="entry name" value="IF-2B"/>
    <property type="match status" value="1"/>
</dbReference>
<dbReference type="PANTHER" id="PTHR43475:SF1">
    <property type="entry name" value="METHYLTHIORIBOSE-1-PHOSPHATE ISOMERASE"/>
    <property type="match status" value="1"/>
</dbReference>
<evidence type="ECO:0000313" key="3">
    <source>
        <dbReference type="Proteomes" id="UP000001024"/>
    </source>
</evidence>
<dbReference type="GO" id="GO:0019509">
    <property type="term" value="P:L-methionine salvage from methylthioadenosine"/>
    <property type="evidence" value="ECO:0007669"/>
    <property type="project" value="TreeGrafter"/>
</dbReference>
<dbReference type="eggNOG" id="arCOG01125">
    <property type="taxonomic scope" value="Archaea"/>
</dbReference>
<dbReference type="EnsemblBacteria" id="CAC12039">
    <property type="protein sequence ID" value="CAC12039"/>
    <property type="gene ID" value="CAC12039"/>
</dbReference>
<dbReference type="NCBIfam" id="NF004994">
    <property type="entry name" value="PRK06372.1"/>
    <property type="match status" value="1"/>
</dbReference>
<dbReference type="HOGENOM" id="CLU_092757_0_0_2"/>
<comment type="similarity">
    <text evidence="1">Belongs to the eIF-2B alpha/beta/delta subunits family.</text>
</comment>
<dbReference type="InParanoid" id="Q9HJQ7"/>
<dbReference type="Gene3D" id="3.40.50.10470">
    <property type="entry name" value="Translation initiation factor eif-2b, domain 2"/>
    <property type="match status" value="1"/>
</dbReference>
<dbReference type="InterPro" id="IPR000649">
    <property type="entry name" value="IF-2B-related"/>
</dbReference>
<dbReference type="PANTHER" id="PTHR43475">
    <property type="entry name" value="METHYLTHIORIBOSE-1-PHOSPHATE ISOMERASE"/>
    <property type="match status" value="1"/>
</dbReference>
<accession>Q9HJQ7</accession>
<sequence>MCDLKIEFNVAGEYMSAKEGSEDLNNILSDNTSGSVDLAVKVFSFLHRYPDENYSKIIQNSFVGMALVRNAAKLALSEPNLSPEDFRLHILAQERTAISNAIRSINAQVITTMSNSHNVKEFLSSSEANRIYVLESRPMLEGRIMAKSLSESGKDVYLITDAEMCLAVSKSDAVLVGSDSVLSDLALVHKVGTFPLAICARDLKKPFYSLTMSMKFEQGYEYKTYPEFVQHPCSELGYDGKCLNSYFEKTPADYVSAYFSDNGMIRGRR</sequence>
<keyword evidence="2" id="KW-0396">Initiation factor</keyword>
<keyword evidence="3" id="KW-1185">Reference proteome</keyword>
<dbReference type="GO" id="GO:0046523">
    <property type="term" value="F:S-methyl-5-thioribose-1-phosphate isomerase activity"/>
    <property type="evidence" value="ECO:0007669"/>
    <property type="project" value="TreeGrafter"/>
</dbReference>